<comment type="caution">
    <text evidence="1">The sequence shown here is derived from an EMBL/GenBank/DDBJ whole genome shotgun (WGS) entry which is preliminary data.</text>
</comment>
<evidence type="ECO:0000313" key="2">
    <source>
        <dbReference type="Proteomes" id="UP000236654"/>
    </source>
</evidence>
<dbReference type="AlphaFoldDB" id="A0A2I0R2Y6"/>
<name>A0A2I0R2Y6_9FLAO</name>
<dbReference type="EMBL" id="PJNI01000007">
    <property type="protein sequence ID" value="PKR80929.1"/>
    <property type="molecule type" value="Genomic_DNA"/>
</dbReference>
<protein>
    <submittedName>
        <fullName evidence="1">Uncharacterized protein</fullName>
    </submittedName>
</protein>
<proteinExistence type="predicted"/>
<reference evidence="1 2" key="1">
    <citation type="submission" date="2017-12" db="EMBL/GenBank/DDBJ databases">
        <title>The draft genome sequence of Brumimicrobium saltpan LHR20.</title>
        <authorList>
            <person name="Do Z.-J."/>
            <person name="Luo H.-R."/>
        </authorList>
    </citation>
    <scope>NUCLEOTIDE SEQUENCE [LARGE SCALE GENOMIC DNA]</scope>
    <source>
        <strain evidence="1 2">LHR20</strain>
    </source>
</reference>
<dbReference type="PROSITE" id="PS51257">
    <property type="entry name" value="PROKAR_LIPOPROTEIN"/>
    <property type="match status" value="1"/>
</dbReference>
<sequence>MKTIKYITTLTFVAILSLGCNKTINKGEEYTVEGRVMYNCETPMDNTEFSFRQGDLGILGIVFI</sequence>
<gene>
    <name evidence="1" type="ORF">CW751_07105</name>
</gene>
<organism evidence="1 2">
    <name type="scientific">Brumimicrobium salinarum</name>
    <dbReference type="NCBI Taxonomy" id="2058658"/>
    <lineage>
        <taxon>Bacteria</taxon>
        <taxon>Pseudomonadati</taxon>
        <taxon>Bacteroidota</taxon>
        <taxon>Flavobacteriia</taxon>
        <taxon>Flavobacteriales</taxon>
        <taxon>Crocinitomicaceae</taxon>
        <taxon>Brumimicrobium</taxon>
    </lineage>
</organism>
<dbReference type="RefSeq" id="WP_101334311.1">
    <property type="nucleotide sequence ID" value="NZ_PJNI01000007.1"/>
</dbReference>
<dbReference type="Proteomes" id="UP000236654">
    <property type="component" value="Unassembled WGS sequence"/>
</dbReference>
<keyword evidence="2" id="KW-1185">Reference proteome</keyword>
<accession>A0A2I0R2Y6</accession>
<evidence type="ECO:0000313" key="1">
    <source>
        <dbReference type="EMBL" id="PKR80929.1"/>
    </source>
</evidence>